<reference evidence="4 5" key="1">
    <citation type="submission" date="2024-01" db="EMBL/GenBank/DDBJ databases">
        <title>The genome of the rayed Mediterranean limpet Patella caerulea (Linnaeus, 1758).</title>
        <authorList>
            <person name="Anh-Thu Weber A."/>
            <person name="Halstead-Nussloch G."/>
        </authorList>
    </citation>
    <scope>NUCLEOTIDE SEQUENCE [LARGE SCALE GENOMIC DNA]</scope>
    <source>
        <strain evidence="4">AATW-2023a</strain>
        <tissue evidence="4">Whole specimen</tissue>
    </source>
</reference>
<dbReference type="Proteomes" id="UP001347796">
    <property type="component" value="Unassembled WGS sequence"/>
</dbReference>
<accession>A0AAN8JUV5</accession>
<dbReference type="AlphaFoldDB" id="A0AAN8JUV5"/>
<dbReference type="InterPro" id="IPR002223">
    <property type="entry name" value="Kunitz_BPTI"/>
</dbReference>
<keyword evidence="1" id="KW-1015">Disulfide bond</keyword>
<dbReference type="EMBL" id="JAZGQO010000007">
    <property type="protein sequence ID" value="KAK6183085.1"/>
    <property type="molecule type" value="Genomic_DNA"/>
</dbReference>
<proteinExistence type="predicted"/>
<feature type="signal peptide" evidence="2">
    <location>
        <begin position="1"/>
        <end position="15"/>
    </location>
</feature>
<dbReference type="InterPro" id="IPR036880">
    <property type="entry name" value="Kunitz_BPTI_sf"/>
</dbReference>
<sequence length="125" mass="14037">MRALILLGILCGCKAAETILDNPDEVCNLKPIRGMCKALMPRFYYDVGDKTCKEFSYGGCGGNKNNFLRVEDCYNYCIKSITPVSVTYQIQKPEANQKTTSTPSYYSDTLQNPTDSQKIMLEIPK</sequence>
<dbReference type="Gene3D" id="4.10.410.10">
    <property type="entry name" value="Pancreatic trypsin inhibitor Kunitz domain"/>
    <property type="match status" value="1"/>
</dbReference>
<keyword evidence="2" id="KW-0732">Signal</keyword>
<keyword evidence="5" id="KW-1185">Reference proteome</keyword>
<name>A0AAN8JUV5_PATCE</name>
<organism evidence="4 5">
    <name type="scientific">Patella caerulea</name>
    <name type="common">Rayed Mediterranean limpet</name>
    <dbReference type="NCBI Taxonomy" id="87958"/>
    <lineage>
        <taxon>Eukaryota</taxon>
        <taxon>Metazoa</taxon>
        <taxon>Spiralia</taxon>
        <taxon>Lophotrochozoa</taxon>
        <taxon>Mollusca</taxon>
        <taxon>Gastropoda</taxon>
        <taxon>Patellogastropoda</taxon>
        <taxon>Patelloidea</taxon>
        <taxon>Patellidae</taxon>
        <taxon>Patella</taxon>
    </lineage>
</organism>
<dbReference type="GO" id="GO:0004867">
    <property type="term" value="F:serine-type endopeptidase inhibitor activity"/>
    <property type="evidence" value="ECO:0007669"/>
    <property type="project" value="InterPro"/>
</dbReference>
<dbReference type="SMART" id="SM00131">
    <property type="entry name" value="KU"/>
    <property type="match status" value="1"/>
</dbReference>
<feature type="domain" description="BPTI/Kunitz inhibitor" evidence="3">
    <location>
        <begin position="27"/>
        <end position="77"/>
    </location>
</feature>
<evidence type="ECO:0000259" key="3">
    <source>
        <dbReference type="PROSITE" id="PS50279"/>
    </source>
</evidence>
<dbReference type="PROSITE" id="PS50279">
    <property type="entry name" value="BPTI_KUNITZ_2"/>
    <property type="match status" value="1"/>
</dbReference>
<dbReference type="FunFam" id="4.10.410.10:FF:000004">
    <property type="entry name" value="Tissue factor pathway inhibitor"/>
    <property type="match status" value="1"/>
</dbReference>
<dbReference type="InterPro" id="IPR050098">
    <property type="entry name" value="TFPI/VKTCI-like"/>
</dbReference>
<dbReference type="PRINTS" id="PR00759">
    <property type="entry name" value="BASICPTASE"/>
</dbReference>
<gene>
    <name evidence="4" type="ORF">SNE40_010631</name>
</gene>
<evidence type="ECO:0000256" key="2">
    <source>
        <dbReference type="SAM" id="SignalP"/>
    </source>
</evidence>
<evidence type="ECO:0000313" key="4">
    <source>
        <dbReference type="EMBL" id="KAK6183085.1"/>
    </source>
</evidence>
<dbReference type="InterPro" id="IPR020901">
    <property type="entry name" value="Prtase_inh_Kunz-CS"/>
</dbReference>
<dbReference type="PANTHER" id="PTHR10083">
    <property type="entry name" value="KUNITZ-TYPE PROTEASE INHIBITOR-RELATED"/>
    <property type="match status" value="1"/>
</dbReference>
<dbReference type="PROSITE" id="PS00280">
    <property type="entry name" value="BPTI_KUNITZ_1"/>
    <property type="match status" value="1"/>
</dbReference>
<evidence type="ECO:0000256" key="1">
    <source>
        <dbReference type="ARBA" id="ARBA00023157"/>
    </source>
</evidence>
<dbReference type="PANTHER" id="PTHR10083:SF374">
    <property type="entry name" value="BPTI_KUNITZ INHIBITOR DOMAIN-CONTAINING PROTEIN"/>
    <property type="match status" value="1"/>
</dbReference>
<protein>
    <recommendedName>
        <fullName evidence="3">BPTI/Kunitz inhibitor domain-containing protein</fullName>
    </recommendedName>
</protein>
<comment type="caution">
    <text evidence="4">The sequence shown here is derived from an EMBL/GenBank/DDBJ whole genome shotgun (WGS) entry which is preliminary data.</text>
</comment>
<dbReference type="CDD" id="cd00109">
    <property type="entry name" value="Kunitz-type"/>
    <property type="match status" value="1"/>
</dbReference>
<feature type="chain" id="PRO_5042874163" description="BPTI/Kunitz inhibitor domain-containing protein" evidence="2">
    <location>
        <begin position="16"/>
        <end position="125"/>
    </location>
</feature>
<dbReference type="SUPFAM" id="SSF57362">
    <property type="entry name" value="BPTI-like"/>
    <property type="match status" value="1"/>
</dbReference>
<dbReference type="GO" id="GO:0005615">
    <property type="term" value="C:extracellular space"/>
    <property type="evidence" value="ECO:0007669"/>
    <property type="project" value="TreeGrafter"/>
</dbReference>
<evidence type="ECO:0000313" key="5">
    <source>
        <dbReference type="Proteomes" id="UP001347796"/>
    </source>
</evidence>
<dbReference type="Pfam" id="PF00014">
    <property type="entry name" value="Kunitz_BPTI"/>
    <property type="match status" value="1"/>
</dbReference>